<feature type="compositionally biased region" description="Basic and acidic residues" evidence="1">
    <location>
        <begin position="238"/>
        <end position="250"/>
    </location>
</feature>
<feature type="region of interest" description="Disordered" evidence="1">
    <location>
        <begin position="228"/>
        <end position="281"/>
    </location>
</feature>
<dbReference type="PANTHER" id="PTHR21838">
    <property type="entry name" value="COILED-COIL DOMAIN-CONTAINING PROTEIN 137"/>
    <property type="match status" value="1"/>
</dbReference>
<sequence length="281" mass="32977">RKIPARKHHGIRDPVKQNELRYEKIKNAINNPPKKVDHQEVSYKLSQFIKLKEAAKKNANFKLKRRVDNEDRPRKRARASKKIKPIFQKPNETDRDYLRRVNQITTEGLKEAEYEARYNVDVVRNEKTGEIVVKKRPENEIDQIIKNKKRRKPLPIKQKIPKEIVKAAVEEALAEKKKKKEDDGLFKRDFVKFGEVVHAPPTLLLPRYAKKVETVPRPGKKNNLLLKEMLNQPSKKGKSVEMPKKVESKNQKTAKVTKKKYDLQGKRKDLPMVTRQMLESE</sequence>
<feature type="non-terminal residue" evidence="2">
    <location>
        <position position="1"/>
    </location>
</feature>
<dbReference type="GO" id="GO:0005634">
    <property type="term" value="C:nucleus"/>
    <property type="evidence" value="ECO:0007669"/>
    <property type="project" value="TreeGrafter"/>
</dbReference>
<dbReference type="AlphaFoldDB" id="A0A0K8TPE3"/>
<accession>A0A0K8TPE3</accession>
<dbReference type="InterPro" id="IPR026680">
    <property type="entry name" value="CCDC137"/>
</dbReference>
<reference evidence="2" key="1">
    <citation type="journal article" date="2015" name="Insect Biochem. Mol. Biol.">
        <title>An insight into the sialome of the horse fly, Tabanus bromius.</title>
        <authorList>
            <person name="Ribeiro J.M."/>
            <person name="Kazimirova M."/>
            <person name="Takac P."/>
            <person name="Andersen J.F."/>
            <person name="Francischetti I.M."/>
        </authorList>
    </citation>
    <scope>NUCLEOTIDE SEQUENCE</scope>
</reference>
<dbReference type="PANTHER" id="PTHR21838:SF2">
    <property type="entry name" value="COILED-COIL DOMAIN-CONTAINING PROTEIN 137"/>
    <property type="match status" value="1"/>
</dbReference>
<feature type="non-terminal residue" evidence="2">
    <location>
        <position position="281"/>
    </location>
</feature>
<protein>
    <submittedName>
        <fullName evidence="2">Uncharacterized protein</fullName>
    </submittedName>
</protein>
<dbReference type="EMBL" id="GDAI01001838">
    <property type="protein sequence ID" value="JAI15765.1"/>
    <property type="molecule type" value="mRNA"/>
</dbReference>
<proteinExistence type="evidence at transcript level"/>
<evidence type="ECO:0000313" key="2">
    <source>
        <dbReference type="EMBL" id="JAI15765.1"/>
    </source>
</evidence>
<evidence type="ECO:0000256" key="1">
    <source>
        <dbReference type="SAM" id="MobiDB-lite"/>
    </source>
</evidence>
<feature type="compositionally biased region" description="Basic and acidic residues" evidence="1">
    <location>
        <begin position="259"/>
        <end position="270"/>
    </location>
</feature>
<name>A0A0K8TPE3_TABBR</name>
<organism evidence="2">
    <name type="scientific">Tabanus bromius</name>
    <name type="common">Band-eyed brown horse fly</name>
    <dbReference type="NCBI Taxonomy" id="304241"/>
    <lineage>
        <taxon>Eukaryota</taxon>
        <taxon>Metazoa</taxon>
        <taxon>Ecdysozoa</taxon>
        <taxon>Arthropoda</taxon>
        <taxon>Hexapoda</taxon>
        <taxon>Insecta</taxon>
        <taxon>Pterygota</taxon>
        <taxon>Neoptera</taxon>
        <taxon>Endopterygota</taxon>
        <taxon>Diptera</taxon>
        <taxon>Brachycera</taxon>
        <taxon>Tabanomorpha</taxon>
        <taxon>Tabanoidea</taxon>
        <taxon>Tabanidae</taxon>
        <taxon>Tabanus</taxon>
    </lineage>
</organism>